<protein>
    <submittedName>
        <fullName evidence="2">Uncharacterized protein</fullName>
    </submittedName>
</protein>
<gene>
    <name evidence="2" type="ORF">ENQ76_01890</name>
</gene>
<evidence type="ECO:0000256" key="1">
    <source>
        <dbReference type="SAM" id="MobiDB-lite"/>
    </source>
</evidence>
<evidence type="ECO:0000313" key="2">
    <source>
        <dbReference type="EMBL" id="HEN14206.1"/>
    </source>
</evidence>
<dbReference type="EMBL" id="DSOK01000059">
    <property type="protein sequence ID" value="HEN14206.1"/>
    <property type="molecule type" value="Genomic_DNA"/>
</dbReference>
<feature type="compositionally biased region" description="Pro residues" evidence="1">
    <location>
        <begin position="201"/>
        <end position="214"/>
    </location>
</feature>
<dbReference type="AlphaFoldDB" id="A0A7C2JWQ0"/>
<name>A0A7C2JWQ0_9PLAN</name>
<sequence>MTISIVTCPQCNAMVLSDAAHCHVCNHSFVEDPGRVAEPHALPTDHLVADDLETCRHCGETYRTGLVRCWNCGQFTRAEIRAAYDQMLKVQTRSLAQRVDLKELAPSVTTRTGPWKFEVTRPAASPEQDEAFPATDEDFDFELAENVQLEESQSATPKSDDTYALATMLPEIADEAAARQPSHAPVLEGAETGTDSAADRAPPPAAAAAPPPATMPTEAPSAEVAHSEATGGEVLLSIAKAEEQDIQQVRKQLREKGTFVVYCPMGCRVRVQERHRGKAGKCPKCGSTFFVPKVAPKPKQDVAPAESQIVATAADPNAFGKWRGWMEDVCLHTVVPQKLRIKADSLKNDFQLVDVAFSDEGLLLLTLVKTPGFLGSNLKKKPSVRQAAQEHLKSGGKLESLAVAAQRLIPASALSQMGMGQPSPPDVESLFGNIPVFGAGRIAVRLPKSPDATQTDYLTFSLSQFRKFSQALEAVLGMSDFGGNTEVPLTDSYNTLKCHYSDVPVRELLGVEYYQKDPGFKLQVAGWRCSGCGLVVSEDARKKEKIGGLNGKGIAKAKCPKCPAKFGNNPLYEVVAAAPEPPATAPDATPEAASTAS</sequence>
<organism evidence="2">
    <name type="scientific">Schlesneria paludicola</name>
    <dbReference type="NCBI Taxonomy" id="360056"/>
    <lineage>
        <taxon>Bacteria</taxon>
        <taxon>Pseudomonadati</taxon>
        <taxon>Planctomycetota</taxon>
        <taxon>Planctomycetia</taxon>
        <taxon>Planctomycetales</taxon>
        <taxon>Planctomycetaceae</taxon>
        <taxon>Schlesneria</taxon>
    </lineage>
</organism>
<feature type="region of interest" description="Disordered" evidence="1">
    <location>
        <begin position="176"/>
        <end position="228"/>
    </location>
</feature>
<reference evidence="2" key="1">
    <citation type="journal article" date="2020" name="mSystems">
        <title>Genome- and Community-Level Interaction Insights into Carbon Utilization and Element Cycling Functions of Hydrothermarchaeota in Hydrothermal Sediment.</title>
        <authorList>
            <person name="Zhou Z."/>
            <person name="Liu Y."/>
            <person name="Xu W."/>
            <person name="Pan J."/>
            <person name="Luo Z.H."/>
            <person name="Li M."/>
        </authorList>
    </citation>
    <scope>NUCLEOTIDE SEQUENCE [LARGE SCALE GENOMIC DNA]</scope>
    <source>
        <strain evidence="2">SpSt-339</strain>
    </source>
</reference>
<proteinExistence type="predicted"/>
<comment type="caution">
    <text evidence="2">The sequence shown here is derived from an EMBL/GenBank/DDBJ whole genome shotgun (WGS) entry which is preliminary data.</text>
</comment>
<accession>A0A7C2JWQ0</accession>
<feature type="compositionally biased region" description="Low complexity" evidence="1">
    <location>
        <begin position="585"/>
        <end position="597"/>
    </location>
</feature>
<feature type="region of interest" description="Disordered" evidence="1">
    <location>
        <begin position="578"/>
        <end position="597"/>
    </location>
</feature>